<keyword evidence="16" id="KW-1185">Reference proteome</keyword>
<feature type="region of interest" description="Disordered" evidence="12">
    <location>
        <begin position="1"/>
        <end position="41"/>
    </location>
</feature>
<dbReference type="Proteomes" id="UP000636800">
    <property type="component" value="Chromosome 2"/>
</dbReference>
<feature type="domain" description="CRM" evidence="13">
    <location>
        <begin position="392"/>
        <end position="489"/>
    </location>
</feature>
<dbReference type="InterPro" id="IPR001890">
    <property type="entry name" value="RNA-binding_CRM"/>
</dbReference>
<evidence type="ECO:0000256" key="1">
    <source>
        <dbReference type="ARBA" id="ARBA00004229"/>
    </source>
</evidence>
<sequence length="768" mass="85898">MPLPAIFSSSSSLPCNPPKPTPTEKPWLSSSSSSASGGGGIAGVRVPTAPWMTSPLILPSDEVLDLSKPRKNNSSADGVTIAYRSLTSGVRGGRSREAMGKILKSVSRLRKSIPSPPATEEDAELGKETAVVNFASILNELCTIAASEGADGRGRKEPWAAAKEEKVVLPKRKKERMVTKAEMVLPTAELAKLREEAAKMRVWVKGKKAGITPEVMKGIQNAWKKNALAMVKIVEPLCKNMVRAHEIVETKTGGLVVWRKNDVIVIHRGGKNGMVMKPLPSPPLTPGVEQSSSNVNAFSSSTTDHCITSGASKKRETLSSFPRYEFSVTQRDYEPVKESLYVKETNRVLDELGPRFIDWWQHKPLPVDADLLPEIIHGFMTPFRLCPPNVRQKLSDDELTYLRKLARPMPTHFALGKNRKLQGLASAILKLWEKSPIAKIAIKVGIRNTNSEQMASELKRLTGGVLILRNKFIIILFRGKDFLSNRVAKTVLEREAQVGNQQLLEEKARSKGAEAFNDYCTSKTSSSMVGTFREFQEIRATQILENGTIFLEKTQIEAEIEKLKKTFIERQRSLNILNFKMKKSEKTLAKLNSLWSPSAISADQELLTEEERESLRKIGLKMDEVLLLGRRGIYDGVLASIYQHWKHREVVKVITMQRSIQHITHAAKLLEIESEGIVVAVEPQGRGHAIVLYRGRNYRQPLNPRPQNLLTKSEALQRSIEAQRRGSLRFFVKEKQQSIWELNGKLRNLEQRLKNFNATESQHPGALN</sequence>
<comment type="caution">
    <text evidence="15">The sequence shown here is derived from an EMBL/GenBank/DDBJ whole genome shotgun (WGS) entry which is preliminary data.</text>
</comment>
<feature type="domain" description="CRM" evidence="13">
    <location>
        <begin position="605"/>
        <end position="705"/>
    </location>
</feature>
<dbReference type="Gene3D" id="3.30.110.60">
    <property type="entry name" value="YhbY-like"/>
    <property type="match status" value="3"/>
</dbReference>
<keyword evidence="2" id="KW-0150">Chloroplast</keyword>
<evidence type="ECO:0000259" key="13">
    <source>
        <dbReference type="PROSITE" id="PS51295"/>
    </source>
</evidence>
<evidence type="ECO:0000256" key="11">
    <source>
        <dbReference type="SAM" id="Coils"/>
    </source>
</evidence>
<dbReference type="PANTHER" id="PTHR31846">
    <property type="entry name" value="CRS1 / YHBY (CRM) DOMAIN-CONTAINING PROTEIN"/>
    <property type="match status" value="1"/>
</dbReference>
<dbReference type="SUPFAM" id="SSF75471">
    <property type="entry name" value="YhbY-like"/>
    <property type="match status" value="3"/>
</dbReference>
<dbReference type="AlphaFoldDB" id="A0A835S0T3"/>
<keyword evidence="8" id="KW-0508">mRNA splicing</keyword>
<dbReference type="InterPro" id="IPR035920">
    <property type="entry name" value="YhbY-like_sf"/>
</dbReference>
<keyword evidence="5" id="KW-0677">Repeat</keyword>
<dbReference type="OrthoDB" id="551352at2759"/>
<dbReference type="InterPro" id="IPR045278">
    <property type="entry name" value="CRS1/CFM2/CFM3"/>
</dbReference>
<keyword evidence="9" id="KW-0687">Ribonucleoprotein</keyword>
<name>A0A835S0T3_VANPL</name>
<dbReference type="PANTHER" id="PTHR31846:SF10">
    <property type="entry name" value="CHLOROPLASTIC GROUP IIA INTRON SPLICING FACILITATOR CRS1, CHLOROPLASTIC"/>
    <property type="match status" value="1"/>
</dbReference>
<evidence type="ECO:0000256" key="9">
    <source>
        <dbReference type="ARBA" id="ARBA00023274"/>
    </source>
</evidence>
<reference evidence="16 17" key="1">
    <citation type="journal article" date="2020" name="Nat. Food">
        <title>A phased Vanilla planifolia genome enables genetic improvement of flavour and production.</title>
        <authorList>
            <person name="Hasing T."/>
            <person name="Tang H."/>
            <person name="Brym M."/>
            <person name="Khazi F."/>
            <person name="Huang T."/>
            <person name="Chambers A.H."/>
        </authorList>
    </citation>
    <scope>NUCLEOTIDE SEQUENCE [LARGE SCALE GENOMIC DNA]</scope>
    <source>
        <tissue evidence="15">Leaf</tissue>
    </source>
</reference>
<dbReference type="Pfam" id="PF01985">
    <property type="entry name" value="CRS1_YhbY"/>
    <property type="match status" value="3"/>
</dbReference>
<dbReference type="GO" id="GO:0009507">
    <property type="term" value="C:chloroplast"/>
    <property type="evidence" value="ECO:0007669"/>
    <property type="project" value="UniProtKB-SubCell"/>
</dbReference>
<proteinExistence type="predicted"/>
<keyword evidence="4" id="KW-0507">mRNA processing</keyword>
<evidence type="ECO:0000256" key="12">
    <source>
        <dbReference type="SAM" id="MobiDB-lite"/>
    </source>
</evidence>
<keyword evidence="3" id="KW-0934">Plastid</keyword>
<protein>
    <recommendedName>
        <fullName evidence="13">CRM domain-containing protein</fullName>
    </recommendedName>
</protein>
<dbReference type="Proteomes" id="UP000639772">
    <property type="component" value="Unassembled WGS sequence"/>
</dbReference>
<keyword evidence="11" id="KW-0175">Coiled coil</keyword>
<dbReference type="GO" id="GO:0006397">
    <property type="term" value="P:mRNA processing"/>
    <property type="evidence" value="ECO:0007669"/>
    <property type="project" value="UniProtKB-KW"/>
</dbReference>
<dbReference type="EMBL" id="JADCNL010000002">
    <property type="protein sequence ID" value="KAG0493004.1"/>
    <property type="molecule type" value="Genomic_DNA"/>
</dbReference>
<evidence type="ECO:0000256" key="7">
    <source>
        <dbReference type="ARBA" id="ARBA00022946"/>
    </source>
</evidence>
<evidence type="ECO:0000256" key="10">
    <source>
        <dbReference type="PROSITE-ProRule" id="PRU00626"/>
    </source>
</evidence>
<evidence type="ECO:0000256" key="2">
    <source>
        <dbReference type="ARBA" id="ARBA00022528"/>
    </source>
</evidence>
<dbReference type="SMART" id="SM01103">
    <property type="entry name" value="CRS1_YhbY"/>
    <property type="match status" value="3"/>
</dbReference>
<dbReference type="GO" id="GO:0000373">
    <property type="term" value="P:Group II intron splicing"/>
    <property type="evidence" value="ECO:0007669"/>
    <property type="project" value="UniProtKB-ARBA"/>
</dbReference>
<dbReference type="PROSITE" id="PS51295">
    <property type="entry name" value="CRM"/>
    <property type="match status" value="3"/>
</dbReference>
<dbReference type="GO" id="GO:0003729">
    <property type="term" value="F:mRNA binding"/>
    <property type="evidence" value="ECO:0007669"/>
    <property type="project" value="InterPro"/>
</dbReference>
<evidence type="ECO:0000256" key="8">
    <source>
        <dbReference type="ARBA" id="ARBA00023187"/>
    </source>
</evidence>
<feature type="domain" description="CRM" evidence="13">
    <location>
        <begin position="183"/>
        <end position="279"/>
    </location>
</feature>
<evidence type="ECO:0000256" key="5">
    <source>
        <dbReference type="ARBA" id="ARBA00022737"/>
    </source>
</evidence>
<comment type="subcellular location">
    <subcellularLocation>
        <location evidence="1">Plastid</location>
        <location evidence="1">Chloroplast</location>
    </subcellularLocation>
</comment>
<dbReference type="EMBL" id="JADCNM010000002">
    <property type="protein sequence ID" value="KAG0495092.1"/>
    <property type="molecule type" value="Genomic_DNA"/>
</dbReference>
<evidence type="ECO:0000313" key="17">
    <source>
        <dbReference type="Proteomes" id="UP000639772"/>
    </source>
</evidence>
<accession>A0A835S0T3</accession>
<evidence type="ECO:0000256" key="3">
    <source>
        <dbReference type="ARBA" id="ARBA00022640"/>
    </source>
</evidence>
<evidence type="ECO:0000256" key="4">
    <source>
        <dbReference type="ARBA" id="ARBA00022664"/>
    </source>
</evidence>
<evidence type="ECO:0000313" key="14">
    <source>
        <dbReference type="EMBL" id="KAG0493004.1"/>
    </source>
</evidence>
<evidence type="ECO:0000256" key="6">
    <source>
        <dbReference type="ARBA" id="ARBA00022884"/>
    </source>
</evidence>
<keyword evidence="7" id="KW-0809">Transit peptide</keyword>
<organism evidence="15 17">
    <name type="scientific">Vanilla planifolia</name>
    <name type="common">Vanilla</name>
    <dbReference type="NCBI Taxonomy" id="51239"/>
    <lineage>
        <taxon>Eukaryota</taxon>
        <taxon>Viridiplantae</taxon>
        <taxon>Streptophyta</taxon>
        <taxon>Embryophyta</taxon>
        <taxon>Tracheophyta</taxon>
        <taxon>Spermatophyta</taxon>
        <taxon>Magnoliopsida</taxon>
        <taxon>Liliopsida</taxon>
        <taxon>Asparagales</taxon>
        <taxon>Orchidaceae</taxon>
        <taxon>Vanilloideae</taxon>
        <taxon>Vanilleae</taxon>
        <taxon>Vanilla</taxon>
    </lineage>
</organism>
<gene>
    <name evidence="15" type="ORF">HPP92_006086</name>
    <name evidence="14" type="ORF">HPP92_006402</name>
</gene>
<dbReference type="GO" id="GO:1990904">
    <property type="term" value="C:ribonucleoprotein complex"/>
    <property type="evidence" value="ECO:0007669"/>
    <property type="project" value="UniProtKB-KW"/>
</dbReference>
<evidence type="ECO:0000313" key="15">
    <source>
        <dbReference type="EMBL" id="KAG0495092.1"/>
    </source>
</evidence>
<keyword evidence="6 10" id="KW-0694">RNA-binding</keyword>
<feature type="coiled-coil region" evidence="11">
    <location>
        <begin position="732"/>
        <end position="759"/>
    </location>
</feature>
<dbReference type="FunFam" id="3.30.110.60:FF:000002">
    <property type="entry name" value="CRS2-associated factor 1, chloroplastic"/>
    <property type="match status" value="1"/>
</dbReference>
<evidence type="ECO:0000313" key="16">
    <source>
        <dbReference type="Proteomes" id="UP000636800"/>
    </source>
</evidence>